<evidence type="ECO:0000256" key="1">
    <source>
        <dbReference type="SAM" id="MobiDB-lite"/>
    </source>
</evidence>
<accession>A0AAD7HDX4</accession>
<evidence type="ECO:0000313" key="3">
    <source>
        <dbReference type="Proteomes" id="UP001215598"/>
    </source>
</evidence>
<feature type="region of interest" description="Disordered" evidence="1">
    <location>
        <begin position="116"/>
        <end position="195"/>
    </location>
</feature>
<name>A0AAD7HDX4_9AGAR</name>
<feature type="region of interest" description="Disordered" evidence="1">
    <location>
        <begin position="290"/>
        <end position="347"/>
    </location>
</feature>
<evidence type="ECO:0000313" key="2">
    <source>
        <dbReference type="EMBL" id="KAJ7718244.1"/>
    </source>
</evidence>
<feature type="compositionally biased region" description="Low complexity" evidence="1">
    <location>
        <begin position="172"/>
        <end position="193"/>
    </location>
</feature>
<dbReference type="Proteomes" id="UP001215598">
    <property type="component" value="Unassembled WGS sequence"/>
</dbReference>
<feature type="compositionally biased region" description="Basic and acidic residues" evidence="1">
    <location>
        <begin position="15"/>
        <end position="36"/>
    </location>
</feature>
<feature type="compositionally biased region" description="Basic and acidic residues" evidence="1">
    <location>
        <begin position="290"/>
        <end position="308"/>
    </location>
</feature>
<dbReference type="AlphaFoldDB" id="A0AAD7HDX4"/>
<feature type="compositionally biased region" description="Basic and acidic residues" evidence="1">
    <location>
        <begin position="337"/>
        <end position="347"/>
    </location>
</feature>
<protein>
    <submittedName>
        <fullName evidence="2">Uncharacterized protein</fullName>
    </submittedName>
</protein>
<sequence>MEGETATGINGPGTRDIKVEADTKKKERKPERKGEGSPKLAFLFGKPRRYTSTASTAPQLSAARARRHRPRWGHDSARHAAPRKGDMEGGRALLASPDLPLWEGSRLREYGAALTCGAREKEGGRTAFHTEHARMRPQSPSPFPESQSHRPRGEQRTSEKERNRLTPKRRQSQSTRRPSSSVASSPPRTVSPSQIPWSRVQVEPLPLVAIGFVCDDEDKWATICASRSRHCFLLLAVSVGAARIPCPPSRRVKPRETDGIRGRQLCEARELGVAGVKRVRRRLDGRQRQRDLEGYHDSKRADVVRSDEMSSVGPIHPGSLQRQHETRRRGAVGVARDGLEKPEKLGC</sequence>
<feature type="compositionally biased region" description="Basic and acidic residues" evidence="1">
    <location>
        <begin position="118"/>
        <end position="134"/>
    </location>
</feature>
<comment type="caution">
    <text evidence="2">The sequence shown here is derived from an EMBL/GenBank/DDBJ whole genome shotgun (WGS) entry which is preliminary data.</text>
</comment>
<feature type="region of interest" description="Disordered" evidence="1">
    <location>
        <begin position="1"/>
        <end position="92"/>
    </location>
</feature>
<feature type="compositionally biased region" description="Basic and acidic residues" evidence="1">
    <location>
        <begin position="147"/>
        <end position="164"/>
    </location>
</feature>
<reference evidence="2" key="1">
    <citation type="submission" date="2023-03" db="EMBL/GenBank/DDBJ databases">
        <title>Massive genome expansion in bonnet fungi (Mycena s.s.) driven by repeated elements and novel gene families across ecological guilds.</title>
        <authorList>
            <consortium name="Lawrence Berkeley National Laboratory"/>
            <person name="Harder C.B."/>
            <person name="Miyauchi S."/>
            <person name="Viragh M."/>
            <person name="Kuo A."/>
            <person name="Thoen E."/>
            <person name="Andreopoulos B."/>
            <person name="Lu D."/>
            <person name="Skrede I."/>
            <person name="Drula E."/>
            <person name="Henrissat B."/>
            <person name="Morin E."/>
            <person name="Kohler A."/>
            <person name="Barry K."/>
            <person name="LaButti K."/>
            <person name="Morin E."/>
            <person name="Salamov A."/>
            <person name="Lipzen A."/>
            <person name="Mereny Z."/>
            <person name="Hegedus B."/>
            <person name="Baldrian P."/>
            <person name="Stursova M."/>
            <person name="Weitz H."/>
            <person name="Taylor A."/>
            <person name="Grigoriev I.V."/>
            <person name="Nagy L.G."/>
            <person name="Martin F."/>
            <person name="Kauserud H."/>
        </authorList>
    </citation>
    <scope>NUCLEOTIDE SEQUENCE</scope>
    <source>
        <strain evidence="2">CBHHK182m</strain>
    </source>
</reference>
<keyword evidence="3" id="KW-1185">Reference proteome</keyword>
<feature type="compositionally biased region" description="Basic and acidic residues" evidence="1">
    <location>
        <begin position="72"/>
        <end position="89"/>
    </location>
</feature>
<organism evidence="2 3">
    <name type="scientific">Mycena metata</name>
    <dbReference type="NCBI Taxonomy" id="1033252"/>
    <lineage>
        <taxon>Eukaryota</taxon>
        <taxon>Fungi</taxon>
        <taxon>Dikarya</taxon>
        <taxon>Basidiomycota</taxon>
        <taxon>Agaricomycotina</taxon>
        <taxon>Agaricomycetes</taxon>
        <taxon>Agaricomycetidae</taxon>
        <taxon>Agaricales</taxon>
        <taxon>Marasmiineae</taxon>
        <taxon>Mycenaceae</taxon>
        <taxon>Mycena</taxon>
    </lineage>
</organism>
<gene>
    <name evidence="2" type="ORF">B0H16DRAFT_1475665</name>
</gene>
<feature type="compositionally biased region" description="Polar residues" evidence="1">
    <location>
        <begin position="50"/>
        <end position="59"/>
    </location>
</feature>
<dbReference type="EMBL" id="JARKIB010000267">
    <property type="protein sequence ID" value="KAJ7718244.1"/>
    <property type="molecule type" value="Genomic_DNA"/>
</dbReference>
<proteinExistence type="predicted"/>